<keyword evidence="2" id="KW-0540">Nuclease</keyword>
<evidence type="ECO:0000259" key="7">
    <source>
        <dbReference type="PROSITE" id="PS50830"/>
    </source>
</evidence>
<dbReference type="PANTHER" id="PTHR12302:SF3">
    <property type="entry name" value="SERINE_THREONINE-PROTEIN KINASE 31"/>
    <property type="match status" value="1"/>
</dbReference>
<sequence length="237" mass="27908">MIKQIIEWLFKQPTWLIIAFFSLFIIILVILILLIRKIKNFIRNLCRPDRYNHLPLYKELKARIVSVGDGDGIRIVLDKKYLKDSYIILKKSNIKSFPIRLYGIDAPECAHFGRPEQPFSKEAKNCLTEKCLDRNLTKKVSKSHKPYNIFKKCTITAFSIDQYGRYISQVIVNGIDLSFYMLKMAMAVVYTGRGAIYNNNLEKFLEIEAKNKNENRGIYENMKETPMEYKRRMRETS</sequence>
<keyword evidence="9" id="KW-1185">Reference proteome</keyword>
<dbReference type="GO" id="GO:0004519">
    <property type="term" value="F:endonuclease activity"/>
    <property type="evidence" value="ECO:0007669"/>
    <property type="project" value="UniProtKB-KW"/>
</dbReference>
<keyword evidence="4" id="KW-0378">Hydrolase</keyword>
<keyword evidence="6" id="KW-1133">Transmembrane helix</keyword>
<proteinExistence type="inferred from homology"/>
<dbReference type="GO" id="GO:0005737">
    <property type="term" value="C:cytoplasm"/>
    <property type="evidence" value="ECO:0007669"/>
    <property type="project" value="TreeGrafter"/>
</dbReference>
<dbReference type="OrthoDB" id="430293at2759"/>
<dbReference type="InterPro" id="IPR016071">
    <property type="entry name" value="Staphylococal_nuclease_OB-fold"/>
</dbReference>
<keyword evidence="5" id="KW-0106">Calcium</keyword>
<accession>A0A0R0LSV1</accession>
<feature type="transmembrane region" description="Helical" evidence="6">
    <location>
        <begin position="15"/>
        <end position="35"/>
    </location>
</feature>
<feature type="domain" description="TNase-like" evidence="7">
    <location>
        <begin position="58"/>
        <end position="221"/>
    </location>
</feature>
<evidence type="ECO:0000256" key="1">
    <source>
        <dbReference type="ARBA" id="ARBA00005435"/>
    </source>
</evidence>
<evidence type="ECO:0000256" key="2">
    <source>
        <dbReference type="ARBA" id="ARBA00022722"/>
    </source>
</evidence>
<dbReference type="EMBL" id="LGUB01001001">
    <property type="protein sequence ID" value="KRH92344.1"/>
    <property type="molecule type" value="Genomic_DNA"/>
</dbReference>
<keyword evidence="6" id="KW-0472">Membrane</keyword>
<dbReference type="PROSITE" id="PS50830">
    <property type="entry name" value="TNASE_3"/>
    <property type="match status" value="1"/>
</dbReference>
<dbReference type="GO" id="GO:0016787">
    <property type="term" value="F:hydrolase activity"/>
    <property type="evidence" value="ECO:0007669"/>
    <property type="project" value="UniProtKB-KW"/>
</dbReference>
<keyword evidence="6" id="KW-0812">Transmembrane</keyword>
<protein>
    <submittedName>
        <fullName evidence="8">Nuclease domain protein</fullName>
    </submittedName>
</protein>
<evidence type="ECO:0000256" key="6">
    <source>
        <dbReference type="SAM" id="Phobius"/>
    </source>
</evidence>
<evidence type="ECO:0000256" key="4">
    <source>
        <dbReference type="ARBA" id="ARBA00022801"/>
    </source>
</evidence>
<evidence type="ECO:0000256" key="3">
    <source>
        <dbReference type="ARBA" id="ARBA00022759"/>
    </source>
</evidence>
<organism evidence="8 9">
    <name type="scientific">Pseudoloma neurophilia</name>
    <dbReference type="NCBI Taxonomy" id="146866"/>
    <lineage>
        <taxon>Eukaryota</taxon>
        <taxon>Fungi</taxon>
        <taxon>Fungi incertae sedis</taxon>
        <taxon>Microsporidia</taxon>
        <taxon>Pseudoloma</taxon>
    </lineage>
</organism>
<evidence type="ECO:0000313" key="8">
    <source>
        <dbReference type="EMBL" id="KRH92344.1"/>
    </source>
</evidence>
<dbReference type="AlphaFoldDB" id="A0A0R0LSV1"/>
<evidence type="ECO:0000256" key="5">
    <source>
        <dbReference type="ARBA" id="ARBA00022837"/>
    </source>
</evidence>
<evidence type="ECO:0000313" key="9">
    <source>
        <dbReference type="Proteomes" id="UP000051530"/>
    </source>
</evidence>
<dbReference type="PANTHER" id="PTHR12302">
    <property type="entry name" value="EBNA2 BINDING PROTEIN P100"/>
    <property type="match status" value="1"/>
</dbReference>
<dbReference type="SUPFAM" id="SSF50199">
    <property type="entry name" value="Staphylococcal nuclease"/>
    <property type="match status" value="1"/>
</dbReference>
<dbReference type="Pfam" id="PF00565">
    <property type="entry name" value="SNase"/>
    <property type="match status" value="1"/>
</dbReference>
<comment type="similarity">
    <text evidence="1">Belongs to the LCL3 family.</text>
</comment>
<name>A0A0R0LSV1_9MICR</name>
<dbReference type="SMART" id="SM00318">
    <property type="entry name" value="SNc"/>
    <property type="match status" value="1"/>
</dbReference>
<dbReference type="Gene3D" id="2.40.50.90">
    <property type="match status" value="1"/>
</dbReference>
<dbReference type="Proteomes" id="UP000051530">
    <property type="component" value="Unassembled WGS sequence"/>
</dbReference>
<keyword evidence="3" id="KW-0255">Endonuclease</keyword>
<dbReference type="VEuPathDB" id="MicrosporidiaDB:M153_7264000796"/>
<gene>
    <name evidence="8" type="ORF">M153_7264000796</name>
</gene>
<comment type="caution">
    <text evidence="8">The sequence shown here is derived from an EMBL/GenBank/DDBJ whole genome shotgun (WGS) entry which is preliminary data.</text>
</comment>
<dbReference type="InterPro" id="IPR035437">
    <property type="entry name" value="SNase_OB-fold_sf"/>
</dbReference>
<reference evidence="8 9" key="1">
    <citation type="submission" date="2015-07" db="EMBL/GenBank/DDBJ databases">
        <title>The genome of Pseudoloma neurophilia, a relevant intracellular parasite of the zebrafish.</title>
        <authorList>
            <person name="Ndikumana S."/>
            <person name="Pelin A."/>
            <person name="Sanders J."/>
            <person name="Corradi N."/>
        </authorList>
    </citation>
    <scope>NUCLEOTIDE SEQUENCE [LARGE SCALE GENOMIC DNA]</scope>
    <source>
        <strain evidence="8 9">MK1</strain>
    </source>
</reference>